<keyword evidence="1" id="KW-0472">Membrane</keyword>
<name>A0A0F9QMT9_9ZZZZ</name>
<keyword evidence="1" id="KW-1133">Transmembrane helix</keyword>
<evidence type="ECO:0000256" key="1">
    <source>
        <dbReference type="SAM" id="Phobius"/>
    </source>
</evidence>
<dbReference type="AlphaFoldDB" id="A0A0F9QMT9"/>
<keyword evidence="1" id="KW-0812">Transmembrane</keyword>
<sequence>MFDIVLVNPLRFQGQNKEKLLIGFSVMTAHIGLALKMSSLIKSINSKMAIV</sequence>
<gene>
    <name evidence="2" type="ORF">LCGC14_0700070</name>
</gene>
<protein>
    <submittedName>
        <fullName evidence="2">Uncharacterized protein</fullName>
    </submittedName>
</protein>
<proteinExistence type="predicted"/>
<reference evidence="2" key="1">
    <citation type="journal article" date="2015" name="Nature">
        <title>Complex archaea that bridge the gap between prokaryotes and eukaryotes.</title>
        <authorList>
            <person name="Spang A."/>
            <person name="Saw J.H."/>
            <person name="Jorgensen S.L."/>
            <person name="Zaremba-Niedzwiedzka K."/>
            <person name="Martijn J."/>
            <person name="Lind A.E."/>
            <person name="van Eijk R."/>
            <person name="Schleper C."/>
            <person name="Guy L."/>
            <person name="Ettema T.J."/>
        </authorList>
    </citation>
    <scope>NUCLEOTIDE SEQUENCE</scope>
</reference>
<evidence type="ECO:0000313" key="2">
    <source>
        <dbReference type="EMBL" id="KKN43759.1"/>
    </source>
</evidence>
<accession>A0A0F9QMT9</accession>
<organism evidence="2">
    <name type="scientific">marine sediment metagenome</name>
    <dbReference type="NCBI Taxonomy" id="412755"/>
    <lineage>
        <taxon>unclassified sequences</taxon>
        <taxon>metagenomes</taxon>
        <taxon>ecological metagenomes</taxon>
    </lineage>
</organism>
<dbReference type="EMBL" id="LAZR01001491">
    <property type="protein sequence ID" value="KKN43759.1"/>
    <property type="molecule type" value="Genomic_DNA"/>
</dbReference>
<comment type="caution">
    <text evidence="2">The sequence shown here is derived from an EMBL/GenBank/DDBJ whole genome shotgun (WGS) entry which is preliminary data.</text>
</comment>
<feature type="transmembrane region" description="Helical" evidence="1">
    <location>
        <begin position="20"/>
        <end position="38"/>
    </location>
</feature>